<keyword evidence="1" id="KW-0812">Transmembrane</keyword>
<dbReference type="EMBL" id="FQUE01000030">
    <property type="protein sequence ID" value="SHF96800.1"/>
    <property type="molecule type" value="Genomic_DNA"/>
</dbReference>
<gene>
    <name evidence="2" type="ORF">SAMN05444339_1303</name>
</gene>
<keyword evidence="1" id="KW-1133">Transmembrane helix</keyword>
<feature type="transmembrane region" description="Helical" evidence="1">
    <location>
        <begin position="20"/>
        <end position="42"/>
    </location>
</feature>
<reference evidence="3" key="1">
    <citation type="submission" date="2016-11" db="EMBL/GenBank/DDBJ databases">
        <authorList>
            <person name="Varghese N."/>
            <person name="Submissions S."/>
        </authorList>
    </citation>
    <scope>NUCLEOTIDE SEQUENCE [LARGE SCALE GENOMIC DNA]</scope>
    <source>
        <strain evidence="3">DSM 29326</strain>
    </source>
</reference>
<dbReference type="STRING" id="366533.SAMN05444339_1303"/>
<proteinExistence type="predicted"/>
<evidence type="ECO:0008006" key="4">
    <source>
        <dbReference type="Google" id="ProtNLM"/>
    </source>
</evidence>
<organism evidence="2 3">
    <name type="scientific">Loktanella atrilutea</name>
    <dbReference type="NCBI Taxonomy" id="366533"/>
    <lineage>
        <taxon>Bacteria</taxon>
        <taxon>Pseudomonadati</taxon>
        <taxon>Pseudomonadota</taxon>
        <taxon>Alphaproteobacteria</taxon>
        <taxon>Rhodobacterales</taxon>
        <taxon>Roseobacteraceae</taxon>
        <taxon>Loktanella</taxon>
    </lineage>
</organism>
<dbReference type="RefSeq" id="WP_072859021.1">
    <property type="nucleotide sequence ID" value="NZ_FQUE01000030.1"/>
</dbReference>
<dbReference type="AlphaFoldDB" id="A0A1M5FZ28"/>
<protein>
    <recommendedName>
        <fullName evidence="4">Type II secretion system protein N</fullName>
    </recommendedName>
</protein>
<evidence type="ECO:0000313" key="2">
    <source>
        <dbReference type="EMBL" id="SHF96800.1"/>
    </source>
</evidence>
<evidence type="ECO:0000256" key="1">
    <source>
        <dbReference type="SAM" id="Phobius"/>
    </source>
</evidence>
<name>A0A1M5FZ28_LOKAT</name>
<dbReference type="Proteomes" id="UP000183987">
    <property type="component" value="Unassembled WGS sequence"/>
</dbReference>
<sequence>MFRTAPAESRVARGSTLRRVSTGLALTLVIALIYMVALGATMPASALRHFVSIPPQITALNGTLRHGRAEVKGGYALTWDHRTADLLVLRARADTVLTGADTQLTGSLRASPLSVSLDDLAGRAGPGLLKLMPGLAVDSCTTRAVVDGVGASLSRGAAAAQGRITVDSGTCIETNGRVNPVPPLDIALDTVGLDARARVTTAGTPLAEVVVAGDRRLILTLQPAGSALIPGLPTGAPIMLDMPF</sequence>
<evidence type="ECO:0000313" key="3">
    <source>
        <dbReference type="Proteomes" id="UP000183987"/>
    </source>
</evidence>
<keyword evidence="1" id="KW-0472">Membrane</keyword>
<keyword evidence="3" id="KW-1185">Reference proteome</keyword>
<accession>A0A1M5FZ28</accession>